<dbReference type="InterPro" id="IPR011044">
    <property type="entry name" value="Quino_amine_DH_bsu"/>
</dbReference>
<dbReference type="SUPFAM" id="SSF50969">
    <property type="entry name" value="YVTN repeat-like/Quinoprotein amine dehydrogenase"/>
    <property type="match status" value="1"/>
</dbReference>
<reference evidence="1 2" key="1">
    <citation type="submission" date="2021-03" db="EMBL/GenBank/DDBJ databases">
        <title>Sequencing the genomes of 1000 actinobacteria strains.</title>
        <authorList>
            <person name="Klenk H.-P."/>
        </authorList>
    </citation>
    <scope>NUCLEOTIDE SEQUENCE [LARGE SCALE GENOMIC DNA]</scope>
    <source>
        <strain evidence="1 2">DSM 15454</strain>
    </source>
</reference>
<dbReference type="InterPro" id="IPR015943">
    <property type="entry name" value="WD40/YVTN_repeat-like_dom_sf"/>
</dbReference>
<dbReference type="RefSeq" id="WP_209906551.1">
    <property type="nucleotide sequence ID" value="NZ_BAAAMI010000005.1"/>
</dbReference>
<organism evidence="1 2">
    <name type="scientific">Paeniglutamicibacter psychrophenolicus</name>
    <dbReference type="NCBI Taxonomy" id="257454"/>
    <lineage>
        <taxon>Bacteria</taxon>
        <taxon>Bacillati</taxon>
        <taxon>Actinomycetota</taxon>
        <taxon>Actinomycetes</taxon>
        <taxon>Micrococcales</taxon>
        <taxon>Micrococcaceae</taxon>
        <taxon>Paeniglutamicibacter</taxon>
    </lineage>
</organism>
<gene>
    <name evidence="1" type="ORF">JOF46_001273</name>
</gene>
<sequence length="430" mass="45364">MSQQKTRTTPHAPTATRWWRNRVGALALIATGTLLAGCGSIAPGAEQVPSHPVPAVSEAGSATPRLVLTYDGGLLVADARDGAVLSDHKLAGFNRVNPGGDGRRVLVSTAGGFKVLDAGAWSEKHGEHSHRYTSEPSLTELVFPAGKPGHAVVHAGHTALFDDATGKINIFESTKLANHELPRTDDVALPEAHHGVAVRREDGTLMVTDGNAEAVNAVKLLSAPDAGHRRTTVAESTQCPGVHGEAVAKDEAMVVGCEDGILVIKGEKIAKLDAPDAYGRIGNQTGSEASSVVLGDYKTDKEAELERPRTFSLTDTATNSLKLIDIDYSYSFRSLARSSSGDALLLGTDGKLHAYDVKTGKEKRAISVVEAWEEPLDWQQPRPTVHVSGSIAYVTEPASKQLHLVDLQTGKVSGTVGLPEVPNEITSIAG</sequence>
<comment type="caution">
    <text evidence="1">The sequence shown here is derived from an EMBL/GenBank/DDBJ whole genome shotgun (WGS) entry which is preliminary data.</text>
</comment>
<evidence type="ECO:0008006" key="3">
    <source>
        <dbReference type="Google" id="ProtNLM"/>
    </source>
</evidence>
<evidence type="ECO:0000313" key="1">
    <source>
        <dbReference type="EMBL" id="MBP2373361.1"/>
    </source>
</evidence>
<dbReference type="Gene3D" id="2.130.10.10">
    <property type="entry name" value="YVTN repeat-like/Quinoprotein amine dehydrogenase"/>
    <property type="match status" value="1"/>
</dbReference>
<accession>A0ABS4WBD8</accession>
<proteinExistence type="predicted"/>
<dbReference type="EMBL" id="JAGIOE010000001">
    <property type="protein sequence ID" value="MBP2373361.1"/>
    <property type="molecule type" value="Genomic_DNA"/>
</dbReference>
<name>A0ABS4WBD8_9MICC</name>
<keyword evidence="2" id="KW-1185">Reference proteome</keyword>
<dbReference type="Proteomes" id="UP000766570">
    <property type="component" value="Unassembled WGS sequence"/>
</dbReference>
<evidence type="ECO:0000313" key="2">
    <source>
        <dbReference type="Proteomes" id="UP000766570"/>
    </source>
</evidence>
<protein>
    <recommendedName>
        <fullName evidence="3">Secreted protein</fullName>
    </recommendedName>
</protein>